<keyword evidence="9 10" id="KW-0472">Membrane</keyword>
<keyword evidence="8 10" id="KW-1133">Transmembrane helix</keyword>
<dbReference type="SMART" id="SM00387">
    <property type="entry name" value="HATPase_c"/>
    <property type="match status" value="1"/>
</dbReference>
<dbReference type="CDD" id="cd00082">
    <property type="entry name" value="HisKA"/>
    <property type="match status" value="1"/>
</dbReference>
<dbReference type="Gene3D" id="3.30.450.20">
    <property type="entry name" value="PAS domain"/>
    <property type="match status" value="1"/>
</dbReference>
<dbReference type="PROSITE" id="PS50839">
    <property type="entry name" value="CHASE"/>
    <property type="match status" value="1"/>
</dbReference>
<feature type="domain" description="PAS" evidence="12">
    <location>
        <begin position="344"/>
        <end position="395"/>
    </location>
</feature>
<evidence type="ECO:0000313" key="14">
    <source>
        <dbReference type="EMBL" id="MFC3151274.1"/>
    </source>
</evidence>
<dbReference type="RefSeq" id="WP_386719733.1">
    <property type="nucleotide sequence ID" value="NZ_JBHRSZ010000004.1"/>
</dbReference>
<dbReference type="InterPro" id="IPR006189">
    <property type="entry name" value="CHASE_dom"/>
</dbReference>
<dbReference type="PRINTS" id="PR00344">
    <property type="entry name" value="BCTRLSENSOR"/>
</dbReference>
<evidence type="ECO:0000256" key="7">
    <source>
        <dbReference type="ARBA" id="ARBA00022777"/>
    </source>
</evidence>
<dbReference type="SMART" id="SM01079">
    <property type="entry name" value="CHASE"/>
    <property type="match status" value="1"/>
</dbReference>
<dbReference type="PROSITE" id="PS50112">
    <property type="entry name" value="PAS"/>
    <property type="match status" value="1"/>
</dbReference>
<evidence type="ECO:0000313" key="15">
    <source>
        <dbReference type="Proteomes" id="UP001595476"/>
    </source>
</evidence>
<comment type="subcellular location">
    <subcellularLocation>
        <location evidence="2">Membrane</location>
    </subcellularLocation>
</comment>
<feature type="domain" description="CHASE" evidence="13">
    <location>
        <begin position="74"/>
        <end position="237"/>
    </location>
</feature>
<keyword evidence="4" id="KW-0597">Phosphoprotein</keyword>
<dbReference type="Pfam" id="PF00512">
    <property type="entry name" value="HisKA"/>
    <property type="match status" value="1"/>
</dbReference>
<feature type="transmembrane region" description="Helical" evidence="10">
    <location>
        <begin position="304"/>
        <end position="324"/>
    </location>
</feature>
<dbReference type="PROSITE" id="PS50109">
    <property type="entry name" value="HIS_KIN"/>
    <property type="match status" value="1"/>
</dbReference>
<name>A0ABV7HBM8_9GAMM</name>
<proteinExistence type="predicted"/>
<dbReference type="Pfam" id="PF02518">
    <property type="entry name" value="HATPase_c"/>
    <property type="match status" value="1"/>
</dbReference>
<evidence type="ECO:0000256" key="5">
    <source>
        <dbReference type="ARBA" id="ARBA00022679"/>
    </source>
</evidence>
<dbReference type="InterPro" id="IPR013767">
    <property type="entry name" value="PAS_fold"/>
</dbReference>
<dbReference type="Gene3D" id="1.10.287.130">
    <property type="match status" value="1"/>
</dbReference>
<protein>
    <recommendedName>
        <fullName evidence="3">histidine kinase</fullName>
        <ecNumber evidence="3">2.7.13.3</ecNumber>
    </recommendedName>
</protein>
<dbReference type="InterPro" id="IPR042240">
    <property type="entry name" value="CHASE_sf"/>
</dbReference>
<evidence type="ECO:0000259" key="12">
    <source>
        <dbReference type="PROSITE" id="PS50112"/>
    </source>
</evidence>
<dbReference type="InterPro" id="IPR004358">
    <property type="entry name" value="Sig_transdc_His_kin-like_C"/>
</dbReference>
<dbReference type="SMART" id="SM00388">
    <property type="entry name" value="HisKA"/>
    <property type="match status" value="1"/>
</dbReference>
<feature type="domain" description="Histidine kinase" evidence="11">
    <location>
        <begin position="481"/>
        <end position="692"/>
    </location>
</feature>
<dbReference type="InterPro" id="IPR003661">
    <property type="entry name" value="HisK_dim/P_dom"/>
</dbReference>
<evidence type="ECO:0000256" key="1">
    <source>
        <dbReference type="ARBA" id="ARBA00000085"/>
    </source>
</evidence>
<dbReference type="InterPro" id="IPR050351">
    <property type="entry name" value="BphY/WalK/GraS-like"/>
</dbReference>
<feature type="transmembrane region" description="Helical" evidence="10">
    <location>
        <begin position="12"/>
        <end position="29"/>
    </location>
</feature>
<dbReference type="EC" id="2.7.13.3" evidence="3"/>
<dbReference type="EMBL" id="JBHRSZ010000004">
    <property type="protein sequence ID" value="MFC3151274.1"/>
    <property type="molecule type" value="Genomic_DNA"/>
</dbReference>
<dbReference type="NCBIfam" id="TIGR00229">
    <property type="entry name" value="sensory_box"/>
    <property type="match status" value="1"/>
</dbReference>
<dbReference type="Gene3D" id="3.30.450.350">
    <property type="entry name" value="CHASE domain"/>
    <property type="match status" value="1"/>
</dbReference>
<evidence type="ECO:0000256" key="9">
    <source>
        <dbReference type="ARBA" id="ARBA00023136"/>
    </source>
</evidence>
<comment type="catalytic activity">
    <reaction evidence="1">
        <text>ATP + protein L-histidine = ADP + protein N-phospho-L-histidine.</text>
        <dbReference type="EC" id="2.7.13.3"/>
    </reaction>
</comment>
<evidence type="ECO:0000256" key="6">
    <source>
        <dbReference type="ARBA" id="ARBA00022692"/>
    </source>
</evidence>
<dbReference type="SUPFAM" id="SSF47384">
    <property type="entry name" value="Homodimeric domain of signal transducing histidine kinase"/>
    <property type="match status" value="1"/>
</dbReference>
<dbReference type="Proteomes" id="UP001595476">
    <property type="component" value="Unassembled WGS sequence"/>
</dbReference>
<evidence type="ECO:0000259" key="11">
    <source>
        <dbReference type="PROSITE" id="PS50109"/>
    </source>
</evidence>
<dbReference type="InterPro" id="IPR005467">
    <property type="entry name" value="His_kinase_dom"/>
</dbReference>
<dbReference type="SMART" id="SM00091">
    <property type="entry name" value="PAS"/>
    <property type="match status" value="1"/>
</dbReference>
<keyword evidence="7" id="KW-0418">Kinase</keyword>
<evidence type="ECO:0000256" key="2">
    <source>
        <dbReference type="ARBA" id="ARBA00004370"/>
    </source>
</evidence>
<dbReference type="InterPro" id="IPR036097">
    <property type="entry name" value="HisK_dim/P_sf"/>
</dbReference>
<keyword evidence="5" id="KW-0808">Transferase</keyword>
<dbReference type="SUPFAM" id="SSF55874">
    <property type="entry name" value="ATPase domain of HSP90 chaperone/DNA topoisomerase II/histidine kinase"/>
    <property type="match status" value="1"/>
</dbReference>
<dbReference type="InterPro" id="IPR000014">
    <property type="entry name" value="PAS"/>
</dbReference>
<organism evidence="14 15">
    <name type="scientific">Litoribrevibacter euphylliae</name>
    <dbReference type="NCBI Taxonomy" id="1834034"/>
    <lineage>
        <taxon>Bacteria</taxon>
        <taxon>Pseudomonadati</taxon>
        <taxon>Pseudomonadota</taxon>
        <taxon>Gammaproteobacteria</taxon>
        <taxon>Oceanospirillales</taxon>
        <taxon>Oceanospirillaceae</taxon>
        <taxon>Litoribrevibacter</taxon>
    </lineage>
</organism>
<accession>A0ABV7HBM8</accession>
<evidence type="ECO:0000256" key="4">
    <source>
        <dbReference type="ARBA" id="ARBA00022553"/>
    </source>
</evidence>
<dbReference type="PANTHER" id="PTHR42878">
    <property type="entry name" value="TWO-COMPONENT HISTIDINE KINASE"/>
    <property type="match status" value="1"/>
</dbReference>
<evidence type="ECO:0000259" key="13">
    <source>
        <dbReference type="PROSITE" id="PS50839"/>
    </source>
</evidence>
<evidence type="ECO:0000256" key="3">
    <source>
        <dbReference type="ARBA" id="ARBA00012438"/>
    </source>
</evidence>
<keyword evidence="6 10" id="KW-0812">Transmembrane</keyword>
<dbReference type="PANTHER" id="PTHR42878:SF15">
    <property type="entry name" value="BACTERIOPHYTOCHROME"/>
    <property type="match status" value="1"/>
</dbReference>
<reference evidence="15" key="1">
    <citation type="journal article" date="2019" name="Int. J. Syst. Evol. Microbiol.">
        <title>The Global Catalogue of Microorganisms (GCM) 10K type strain sequencing project: providing services to taxonomists for standard genome sequencing and annotation.</title>
        <authorList>
            <consortium name="The Broad Institute Genomics Platform"/>
            <consortium name="The Broad Institute Genome Sequencing Center for Infectious Disease"/>
            <person name="Wu L."/>
            <person name="Ma J."/>
        </authorList>
    </citation>
    <scope>NUCLEOTIDE SEQUENCE [LARGE SCALE GENOMIC DNA]</scope>
    <source>
        <strain evidence="15">KCTC 52438</strain>
    </source>
</reference>
<dbReference type="InterPro" id="IPR003594">
    <property type="entry name" value="HATPase_dom"/>
</dbReference>
<evidence type="ECO:0000256" key="8">
    <source>
        <dbReference type="ARBA" id="ARBA00022989"/>
    </source>
</evidence>
<dbReference type="CDD" id="cd00130">
    <property type="entry name" value="PAS"/>
    <property type="match status" value="1"/>
</dbReference>
<dbReference type="Gene3D" id="3.30.565.10">
    <property type="entry name" value="Histidine kinase-like ATPase, C-terminal domain"/>
    <property type="match status" value="1"/>
</dbReference>
<gene>
    <name evidence="14" type="ORF">ACFOEK_09580</name>
</gene>
<comment type="caution">
    <text evidence="14">The sequence shown here is derived from an EMBL/GenBank/DDBJ whole genome shotgun (WGS) entry which is preliminary data.</text>
</comment>
<keyword evidence="15" id="KW-1185">Reference proteome</keyword>
<dbReference type="InterPro" id="IPR035965">
    <property type="entry name" value="PAS-like_dom_sf"/>
</dbReference>
<dbReference type="SUPFAM" id="SSF55785">
    <property type="entry name" value="PYP-like sensor domain (PAS domain)"/>
    <property type="match status" value="1"/>
</dbReference>
<dbReference type="InterPro" id="IPR036890">
    <property type="entry name" value="HATPase_C_sf"/>
</dbReference>
<dbReference type="Pfam" id="PF03924">
    <property type="entry name" value="CHASE"/>
    <property type="match status" value="1"/>
</dbReference>
<dbReference type="Pfam" id="PF00989">
    <property type="entry name" value="PAS"/>
    <property type="match status" value="1"/>
</dbReference>
<evidence type="ECO:0000256" key="10">
    <source>
        <dbReference type="SAM" id="Phobius"/>
    </source>
</evidence>
<sequence length="697" mass="79674">MTSNLKYLHWYHWAVLVGSIILTATAWYVSKTQSELKVKLQFEFQANQLVDLVKERMSHYEDALHAGVAAIHSQSHGIDSLEWKRFATTFNIEQKYKGINGIGVIYYVEPSRLKPFLEEERQIRPDFTIHPKHNKNEYWPITYIEPVADNLKAVGLDMAFESNRYTAAKKARDTGMTQITAPITLVQDAKKTPGFLQYVPIYKDNQRDTLKDRQDNFIGHVYAPFIMHKLIEGTLKQTNRQLMFSLYDQEFELFNELLPSNTDYDPNPLYVKELEIDMYGRPWRFTIQSSQSFRKASTDYQSTMILAGGIIIDTTLLLLFLALAKSNSRAISLAEDMTQQLRDSEEYFRHIIQYSPCALLLMDANGIIELTNPEAERLFGYSKSELVGKNINELIPNCYSGDTTSSDTSQYEEDIKLSCSYREITGITQSNVELPLQVSLSSFTSNDGEKVLTTIVDISETQNIMEELKRSNKELDDFAYVASHDLKAPLRGIIQLSSWIEEDAWNEIGDESKQHITLLKGRTKRLERLLDDLLAYSRIGRSEGNTVEVHVSDMVKEIFSLLSPPDGFQLFCEEPLPVFQTLQPPFEQIFRNLISNAIKHHDQDTGCIRISCSETATDYVFTVSDDGPGIDQQHHEKVFEIFQTLKPRDEVEGSGMGLAIIKKILDFYKANITIIPLEGRGTAFVFTWPKQIEKSGS</sequence>